<dbReference type="SMART" id="SM00382">
    <property type="entry name" value="AAA"/>
    <property type="match status" value="2"/>
</dbReference>
<keyword evidence="5" id="KW-0378">Hydrolase</keyword>
<dbReference type="SUPFAM" id="SSF52540">
    <property type="entry name" value="P-loop containing nucleoside triphosphate hydrolases"/>
    <property type="match status" value="3"/>
</dbReference>
<dbReference type="InterPro" id="IPR042197">
    <property type="entry name" value="Apaf_helical"/>
</dbReference>
<dbReference type="Proteomes" id="UP000026915">
    <property type="component" value="Chromosome 7"/>
</dbReference>
<dbReference type="InterPro" id="IPR002182">
    <property type="entry name" value="NB-ARC"/>
</dbReference>
<dbReference type="GO" id="GO:0005524">
    <property type="term" value="F:ATP binding"/>
    <property type="evidence" value="ECO:0007669"/>
    <property type="project" value="UniProtKB-KW"/>
</dbReference>
<dbReference type="InParanoid" id="A0A061F7Q8"/>
<evidence type="ECO:0000256" key="3">
    <source>
        <dbReference type="ARBA" id="ARBA00022737"/>
    </source>
</evidence>
<comment type="similarity">
    <text evidence="1">Belongs to the disease resistance NB-LRR family.</text>
</comment>
<dbReference type="InterPro" id="IPR001245">
    <property type="entry name" value="Ser-Thr/Tyr_kinase_cat_dom"/>
</dbReference>
<dbReference type="GO" id="GO:0015074">
    <property type="term" value="P:DNA integration"/>
    <property type="evidence" value="ECO:0007669"/>
    <property type="project" value="InterPro"/>
</dbReference>
<evidence type="ECO:0000256" key="7">
    <source>
        <dbReference type="ARBA" id="ARBA00022840"/>
    </source>
</evidence>
<dbReference type="InterPro" id="IPR001584">
    <property type="entry name" value="Integrase_cat-core"/>
</dbReference>
<dbReference type="GO" id="GO:0004190">
    <property type="term" value="F:aspartic-type endopeptidase activity"/>
    <property type="evidence" value="ECO:0007669"/>
    <property type="project" value="UniProtKB-KW"/>
</dbReference>
<dbReference type="InterPro" id="IPR012337">
    <property type="entry name" value="RNaseH-like_sf"/>
</dbReference>
<feature type="domain" description="Integrase catalytic" evidence="9">
    <location>
        <begin position="300"/>
        <end position="465"/>
    </location>
</feature>
<dbReference type="PRINTS" id="PR00364">
    <property type="entry name" value="DISEASERSIST"/>
</dbReference>
<sequence>MRQANPTIAQIKQHNEEVAKKYKALSCIHSAVSDSIFTRVMTCKNTKEAWDRLKEEFHGSERTRQMQALNLHRELEILRMKDDESIKEYSDKIMKLVNQLRLLVEDMTDRRIVNKVLVSLPEKFEAKISSLEDSKDLSQLTVTELEKRNRDRRSSDGRQGKQKGTLPSFSYCKKKNHSERFCWFRPNVKCRSCNQMGHVEKVCKAKWNKSEEKAAVVEENEIEEEVLFMARNPDIQKKRDTWLIDSGCSNHVTGNDETFLTLNKNFKTQMEIGNGTYLKIFGIGKVGVDTPTGMKTISNVFFSPDLVHSDVGGPMKVASLNGSLYYLLFIDDFTKYKWIFFLKRKSEVYGKFVKFKALVEKESGCSLKILRTDNGSEFTSDEFENFLARNGVKHQLTVTYSPQQNGVCERKNRTLIEMARCLLYEKGLPKSFWAEATNASVCLLNILPTKALTSQSPYEAWHGLKPSIVGLKVFGCVCYAKIPDEKRSKLDPKSQIAVHLGFSEVSKGYRLYNIETKKIFVSRDVRFDERLKWSWDKSDVEQSWNPNLVGDVFLSEKEQAEDLEDVEDESLAVRAKDEKWVQAMNMEMEMIKKNKTWVLVDRSEAQNVIGVKWIYKTKLNPDGSVNKYKARLVVKGYSQVYGINYLETFASVARHDTIRLLVALAVKKNWGIWHLDVKSAFLNGTLSEVIYTKQPEGFVEAGAESKVCKLIKALYGLKQAPRAWYERIDSFLIAQGFFRSMNEPTLYVRSSNSIVQLIISLYVDDLLITGPDNAQLNKFKKQMMAEFEMSDLGKMTYFLGLEFIQGPDYIFIHQSKYSRELLKRFHMKDCKPVATPLASGVKLCKEDGAFKACCTTYRSLVGCLLYLTASRPDIMFGTSVLSRFMQAPSTIHYSAAKRMLRYLKGTTNFGLKFCINESYDLLGHCDSDWEGSLEDSRSTSGFCVSFGSAVFSWSSKKQEVVAQSSAEAEYISVASATNQILWLRKILEDLGFNQQGATTLLVDNQSAITMAKNPVHHGRTKHIRVKYHAIREAIKIGDIFLKHCRTDDQLADVLTKSLGKDKFELFRERLGVLQVKPQEGTILEVVKCLGGPACRYLDNHLKLEEHVNELRRGLSDLNIRRQDIELRKEAEIRYRKVVKKEVEKWFDDVQRMNTETQKIEEKFGAVSYFSRAPLAKLVCRKIKEVKAIYQQGSFPEGVAVDGPAAVGLTFPTTKLEGEIDVKERIWTYLMEDDEVGMIGVCGMGGIGKTTIMKHINNQLLKENWFEKVVWVTVSKELNVFKLQEGIAQVMDTSLPENELERATELIKILEGKRHVLILDDVWQRFSLLDMGIPVPTLQNGSKLVLTSRSIEVCKAMGCKVVKVQPLPNQESLNLFLNHVGHRVLEDPTLEDIVKLIVEQCGGLPLAIVTIAGSMKRVDDICEWRNALNELRERVKSVKGSDVEIFECLMFSFDRLEDSKIQNCFLYCSLYPEDCGIERLELIEKWIDEGLLGELETRQAMHDRGHTILNKLENNCLLERATDTYDFRRNVKMHDVLRDMALFIRSVDRPFMVKAAKLKSLRKLDLFNTAIKEVPHGIEMLTNLTYLNLYSKYLNELPMGILPKFSQLQHLATTLNLKGEEAAKLRKLEVFLGCFFELQDFEECTKSILDQGPNNYLVAVGSPKPDYFYFDDGSRFFQNPKSNKEVCFINCKMGREDLVLLPNDLHYLSIEQCHDLKSLSNICLLHQGDALKTCYVRKCEGIKCLIDQSLSSCNSLQNIEKLQLEDLCNLRQFAKVEAAFVSPSHIPLRPAIFSSLKSFYLRNCSSMKKLCSLKLLQGLQNLEEIDVGLCEKMEQIIELEEQGENNRGEGRATSITFILPKLRKLSLFKLPELKSICGFGLMIPTNSLQYLEVIECRKLKRIPLSLPLLENELPSPPTPPVEQIVLYPEEWWESLEWDDPNVKEMLLPFHLAEHSFSSDGHRKLLARSFQGLNEYSVNILPNDVGFLFLNCPPKADSSSGKPGSFSMNETTASMLEFHAMIEKDERSPCVARFDAPLLGKEEGQSNDMKDVEWVELEQRCVRTIRLCIRDNMFHHVIDEYSAPRVARLDLVVFSAFNAKRMDIKKDCPTKGDESKLSVLSLLKVIIVISLQSHVCYQKDYFDLLQEGVARNLTLGNKSIMKVMVLGVVEIKMFDGVMHSLGGVAYVSKMRKNLISSSSLGCKGYGYSTCDGMVKVTQVMVIWKANDLEDLVLGELFKMLENTRKQDLQLRKETELRCRKVVKKEVEKWFGDVQRVNTEMEEIEKKFHDVSYFLRGRLGKFVFQKTEEVKDIYQQGSFPDGVAVDGPPTTWVTLATPNLEGEIDVKKQIWEYLMGDEARMIRFSLLDVGIPKPTSVLGRKVVLSSKSIEVCQSMDCKVVKVQLLSKTESMNFFLDHVGYSVVQDQNLKDIVNKIVEQCGGLPLSIVTIAGSMKGVNDFCEWRNALTELEEHVKSVKVSYVEIFQCLKFSYDRLEDPKIQNCFLYYSLYPEDFIIEKLELVENWIDEGLLDSLGTRQAMHDRGHSVLNKLENNCLLERATTWYDKEGVKMHDVLRDMALYIKGHQFVVKADVQLEKLPSEKEWTVSVEKVSLMRNSKLIEIPLHISPGNLVDGQEIAVKRLPRSSGQGSTEFENEVALIAKLQHRNLVKLLGCCIEGEEKMLVYEYMPNKRLDFFKIASQFIDALLREIICLLLLNKDLLKIEVSVHCLPEPDNNPLRIQVPSHLPHLSSLFLLPMKFALNKKTRRSFGGPYINHHRKLEDYMNELRGNVYSLNSRKRDLELKMEAEDRCGKKMKKEVANWLKDVEKVGNEVKTLEEEFRSVSFLSRGRLGSFVCENIEKVNKIYQQGSFPDGVAVDGPPATGVTLLTPNLEGEINVKEQIWKYLMGDKVGMIGVCGMGGIGKTTIMKHINNQLLKDNQFDQVIWVTVSKELNIFKLQEDIANYLKQALPTAVLQRAAKLKDILEGKRYVLILDDVWKRFSLLDVGIPEPTLGMERKVVFTSRLIEVCKSMGCEVVKVQPLSKNESMNLFLDHVGRRVVQDQNLKDIVDKIVEKCGGLPLSIVTIAGSMKKMRDSLTTYRPEKQCITEVIAF</sequence>
<feature type="compositionally biased region" description="Basic and acidic residues" evidence="8">
    <location>
        <begin position="144"/>
        <end position="159"/>
    </location>
</feature>
<protein>
    <recommendedName>
        <fullName evidence="9">Integrase catalytic domain-containing protein</fullName>
    </recommendedName>
</protein>
<dbReference type="InterPro" id="IPR036388">
    <property type="entry name" value="WH-like_DNA-bd_sf"/>
</dbReference>
<keyword evidence="4" id="KW-0547">Nucleotide-binding</keyword>
<dbReference type="InterPro" id="IPR011009">
    <property type="entry name" value="Kinase-like_dom_sf"/>
</dbReference>
<dbReference type="Pfam" id="PF00931">
    <property type="entry name" value="NB-ARC"/>
    <property type="match status" value="2"/>
</dbReference>
<dbReference type="Gene3D" id="3.40.50.300">
    <property type="entry name" value="P-loop containing nucleotide triphosphate hydrolases"/>
    <property type="match status" value="2"/>
</dbReference>
<dbReference type="InterPro" id="IPR043502">
    <property type="entry name" value="DNA/RNA_pol_sf"/>
</dbReference>
<dbReference type="HOGENOM" id="CLU_225763_0_0_1"/>
<keyword evidence="5" id="KW-0645">Protease</keyword>
<dbReference type="InterPro" id="IPR013103">
    <property type="entry name" value="RVT_2"/>
</dbReference>
<organism evidence="10 11">
    <name type="scientific">Theobroma cacao</name>
    <name type="common">Cacao</name>
    <name type="synonym">Cocoa</name>
    <dbReference type="NCBI Taxonomy" id="3641"/>
    <lineage>
        <taxon>Eukaryota</taxon>
        <taxon>Viridiplantae</taxon>
        <taxon>Streptophyta</taxon>
        <taxon>Embryophyta</taxon>
        <taxon>Tracheophyta</taxon>
        <taxon>Spermatophyta</taxon>
        <taxon>Magnoliopsida</taxon>
        <taxon>eudicotyledons</taxon>
        <taxon>Gunneridae</taxon>
        <taxon>Pentapetalae</taxon>
        <taxon>rosids</taxon>
        <taxon>malvids</taxon>
        <taxon>Malvales</taxon>
        <taxon>Malvaceae</taxon>
        <taxon>Byttnerioideae</taxon>
        <taxon>Theobroma</taxon>
    </lineage>
</organism>
<keyword evidence="3" id="KW-0677">Repeat</keyword>
<dbReference type="InterPro" id="IPR036397">
    <property type="entry name" value="RNaseH_sf"/>
</dbReference>
<evidence type="ECO:0000259" key="9">
    <source>
        <dbReference type="PROSITE" id="PS50994"/>
    </source>
</evidence>
<dbReference type="InterPro" id="IPR058922">
    <property type="entry name" value="WHD_DRP"/>
</dbReference>
<evidence type="ECO:0000256" key="5">
    <source>
        <dbReference type="ARBA" id="ARBA00022750"/>
    </source>
</evidence>
<dbReference type="Gene3D" id="1.10.8.430">
    <property type="entry name" value="Helical domain of apoptotic protease-activating factors"/>
    <property type="match status" value="3"/>
</dbReference>
<proteinExistence type="inferred from homology"/>
<dbReference type="InterPro" id="IPR050905">
    <property type="entry name" value="Plant_NBS-LRR"/>
</dbReference>
<dbReference type="Pfam" id="PF07714">
    <property type="entry name" value="PK_Tyr_Ser-Thr"/>
    <property type="match status" value="1"/>
</dbReference>
<keyword evidence="11" id="KW-1185">Reference proteome</keyword>
<dbReference type="Pfam" id="PF07727">
    <property type="entry name" value="RVT_2"/>
    <property type="match status" value="1"/>
</dbReference>
<dbReference type="GO" id="GO:0004672">
    <property type="term" value="F:protein kinase activity"/>
    <property type="evidence" value="ECO:0007669"/>
    <property type="project" value="InterPro"/>
</dbReference>
<accession>A0A061F7Q8</accession>
<dbReference type="InterPro" id="IPR003593">
    <property type="entry name" value="AAA+_ATPase"/>
</dbReference>
<dbReference type="InterPro" id="IPR057670">
    <property type="entry name" value="SH3_retrovirus"/>
</dbReference>
<dbReference type="PANTHER" id="PTHR33463:SF187">
    <property type="entry name" value="AND NB-ARC DOMAIN DISEASE RESISTANCE PROTEIN, PUTATIVE-RELATED"/>
    <property type="match status" value="1"/>
</dbReference>
<dbReference type="Pfam" id="PF25597">
    <property type="entry name" value="SH3_retrovirus"/>
    <property type="match status" value="1"/>
</dbReference>
<dbReference type="Pfam" id="PF23247">
    <property type="entry name" value="LRR_RPS2"/>
    <property type="match status" value="1"/>
</dbReference>
<dbReference type="EMBL" id="CM001885">
    <property type="protein sequence ID" value="EOY12702.1"/>
    <property type="molecule type" value="Genomic_DNA"/>
</dbReference>
<dbReference type="GO" id="GO:0006952">
    <property type="term" value="P:defense response"/>
    <property type="evidence" value="ECO:0007669"/>
    <property type="project" value="UniProtKB-KW"/>
</dbReference>
<keyword evidence="6" id="KW-0611">Plant defense</keyword>
<dbReference type="eggNOG" id="KOG0017">
    <property type="taxonomic scope" value="Eukaryota"/>
</dbReference>
<gene>
    <name evidence="10" type="ORF">TCM_031224</name>
</gene>
<dbReference type="InterPro" id="IPR054722">
    <property type="entry name" value="PolX-like_BBD"/>
</dbReference>
<dbReference type="SUPFAM" id="SSF53098">
    <property type="entry name" value="Ribonuclease H-like"/>
    <property type="match status" value="1"/>
</dbReference>
<dbReference type="FunFam" id="1.10.10.10:FF:000322">
    <property type="entry name" value="Probable disease resistance protein At1g63360"/>
    <property type="match status" value="2"/>
</dbReference>
<dbReference type="Gene3D" id="3.30.200.20">
    <property type="entry name" value="Phosphorylase Kinase, domain 1"/>
    <property type="match status" value="1"/>
</dbReference>
<dbReference type="GO" id="GO:0043531">
    <property type="term" value="F:ADP binding"/>
    <property type="evidence" value="ECO:0007669"/>
    <property type="project" value="InterPro"/>
</dbReference>
<dbReference type="FunFam" id="3.40.50.300:FF:001091">
    <property type="entry name" value="Probable disease resistance protein At1g61300"/>
    <property type="match status" value="2"/>
</dbReference>
<dbReference type="eggNOG" id="KOG4658">
    <property type="taxonomic scope" value="Eukaryota"/>
</dbReference>
<dbReference type="Gene3D" id="3.30.420.10">
    <property type="entry name" value="Ribonuclease H-like superfamily/Ribonuclease H"/>
    <property type="match status" value="1"/>
</dbReference>
<dbReference type="InterPro" id="IPR027417">
    <property type="entry name" value="P-loop_NTPase"/>
</dbReference>
<dbReference type="FunFam" id="3.30.200.20:FF:000924">
    <property type="entry name" value="Uncharacterized protein"/>
    <property type="match status" value="1"/>
</dbReference>
<dbReference type="SUPFAM" id="SSF52058">
    <property type="entry name" value="L domain-like"/>
    <property type="match status" value="1"/>
</dbReference>
<dbReference type="Gramene" id="EOY12702">
    <property type="protein sequence ID" value="EOY12702"/>
    <property type="gene ID" value="TCM_031224"/>
</dbReference>
<dbReference type="PROSITE" id="PS50994">
    <property type="entry name" value="INTEGRASE"/>
    <property type="match status" value="1"/>
</dbReference>
<dbReference type="PANTHER" id="PTHR33463">
    <property type="entry name" value="NB-ARC DOMAIN-CONTAINING PROTEIN-RELATED"/>
    <property type="match status" value="1"/>
</dbReference>
<feature type="region of interest" description="Disordered" evidence="8">
    <location>
        <begin position="142"/>
        <end position="169"/>
    </location>
</feature>
<dbReference type="GO" id="GO:0003676">
    <property type="term" value="F:nucleic acid binding"/>
    <property type="evidence" value="ECO:0007669"/>
    <property type="project" value="InterPro"/>
</dbReference>
<evidence type="ECO:0000256" key="8">
    <source>
        <dbReference type="SAM" id="MobiDB-lite"/>
    </source>
</evidence>
<dbReference type="CDD" id="cd09272">
    <property type="entry name" value="RNase_HI_RT_Ty1"/>
    <property type="match status" value="1"/>
</dbReference>
<name>A0A061F7Q8_THECC</name>
<dbReference type="Pfam" id="PF14223">
    <property type="entry name" value="Retrotran_gag_2"/>
    <property type="match status" value="1"/>
</dbReference>
<evidence type="ECO:0000256" key="4">
    <source>
        <dbReference type="ARBA" id="ARBA00022741"/>
    </source>
</evidence>
<reference evidence="10 11" key="1">
    <citation type="journal article" date="2013" name="Genome Biol.">
        <title>The genome sequence of the most widely cultivated cacao type and its use to identify candidate genes regulating pod color.</title>
        <authorList>
            <person name="Motamayor J.C."/>
            <person name="Mockaitis K."/>
            <person name="Schmutz J."/>
            <person name="Haiminen N."/>
            <person name="Iii D.L."/>
            <person name="Cornejo O."/>
            <person name="Findley S.D."/>
            <person name="Zheng P."/>
            <person name="Utro F."/>
            <person name="Royaert S."/>
            <person name="Saski C."/>
            <person name="Jenkins J."/>
            <person name="Podicheti R."/>
            <person name="Zhao M."/>
            <person name="Scheffler B.E."/>
            <person name="Stack J.C."/>
            <person name="Feltus F.A."/>
            <person name="Mustiga G.M."/>
            <person name="Amores F."/>
            <person name="Phillips W."/>
            <person name="Marelli J.P."/>
            <person name="May G.D."/>
            <person name="Shapiro H."/>
            <person name="Ma J."/>
            <person name="Bustamante C.D."/>
            <person name="Schnell R.J."/>
            <person name="Main D."/>
            <person name="Gilbert D."/>
            <person name="Parida L."/>
            <person name="Kuhn D.N."/>
        </authorList>
    </citation>
    <scope>NUCLEOTIDE SEQUENCE [LARGE SCALE GENOMIC DNA]</scope>
    <source>
        <strain evidence="11">cv. Matina 1-6</strain>
    </source>
</reference>
<evidence type="ECO:0000256" key="6">
    <source>
        <dbReference type="ARBA" id="ARBA00022821"/>
    </source>
</evidence>
<dbReference type="SUPFAM" id="SSF56112">
    <property type="entry name" value="Protein kinase-like (PK-like)"/>
    <property type="match status" value="1"/>
</dbReference>
<dbReference type="Pfam" id="PF22936">
    <property type="entry name" value="Pol_BBD"/>
    <property type="match status" value="2"/>
</dbReference>
<keyword evidence="7" id="KW-0067">ATP-binding</keyword>
<evidence type="ECO:0000313" key="10">
    <source>
        <dbReference type="EMBL" id="EOY12702.1"/>
    </source>
</evidence>
<dbReference type="SUPFAM" id="SSF56672">
    <property type="entry name" value="DNA/RNA polymerases"/>
    <property type="match status" value="1"/>
</dbReference>
<dbReference type="InterPro" id="IPR032675">
    <property type="entry name" value="LRR_dom_sf"/>
</dbReference>
<evidence type="ECO:0000256" key="2">
    <source>
        <dbReference type="ARBA" id="ARBA00022614"/>
    </source>
</evidence>
<dbReference type="InterPro" id="IPR057135">
    <property type="entry name" value="At4g27190-like_LRR"/>
</dbReference>
<keyword evidence="2" id="KW-0433">Leucine-rich repeat</keyword>
<dbReference type="Gene3D" id="1.10.10.10">
    <property type="entry name" value="Winged helix-like DNA-binding domain superfamily/Winged helix DNA-binding domain"/>
    <property type="match status" value="1"/>
</dbReference>
<dbReference type="Gene3D" id="3.80.10.10">
    <property type="entry name" value="Ribonuclease Inhibitor"/>
    <property type="match status" value="1"/>
</dbReference>
<evidence type="ECO:0000313" key="11">
    <source>
        <dbReference type="Proteomes" id="UP000026915"/>
    </source>
</evidence>
<dbReference type="Pfam" id="PF23559">
    <property type="entry name" value="WHD_DRP"/>
    <property type="match status" value="2"/>
</dbReference>
<keyword evidence="5" id="KW-0064">Aspartyl protease</keyword>
<evidence type="ECO:0000256" key="1">
    <source>
        <dbReference type="ARBA" id="ARBA00008894"/>
    </source>
</evidence>